<dbReference type="WBParaSite" id="SCUD_0000787801-mRNA-1">
    <property type="protein sequence ID" value="SCUD_0000787801-mRNA-1"/>
    <property type="gene ID" value="SCUD_0000787801"/>
</dbReference>
<feature type="transmembrane region" description="Helical" evidence="15">
    <location>
        <begin position="158"/>
        <end position="176"/>
    </location>
</feature>
<keyword evidence="5" id="KW-0109">Calcium transport</keyword>
<evidence type="ECO:0000256" key="6">
    <source>
        <dbReference type="ARBA" id="ARBA00022692"/>
    </source>
</evidence>
<keyword evidence="10 15" id="KW-1133">Transmembrane helix</keyword>
<evidence type="ECO:0000256" key="15">
    <source>
        <dbReference type="SAM" id="Phobius"/>
    </source>
</evidence>
<evidence type="ECO:0000256" key="14">
    <source>
        <dbReference type="SAM" id="MobiDB-lite"/>
    </source>
</evidence>
<evidence type="ECO:0000256" key="12">
    <source>
        <dbReference type="ARBA" id="ARBA00023136"/>
    </source>
</evidence>
<evidence type="ECO:0000256" key="5">
    <source>
        <dbReference type="ARBA" id="ARBA00022568"/>
    </source>
</evidence>
<evidence type="ECO:0000256" key="9">
    <source>
        <dbReference type="ARBA" id="ARBA00022837"/>
    </source>
</evidence>
<feature type="transmembrane region" description="Helical" evidence="15">
    <location>
        <begin position="339"/>
        <end position="358"/>
    </location>
</feature>
<keyword evidence="6 15" id="KW-0812">Transmembrane</keyword>
<keyword evidence="12 15" id="KW-0472">Membrane</keyword>
<protein>
    <recommendedName>
        <fullName evidence="3">Store-operated calcium entry-associated regulatory factor</fullName>
    </recommendedName>
    <alternativeName>
        <fullName evidence="13">Transmembrane protein 66</fullName>
    </alternativeName>
</protein>
<dbReference type="GO" id="GO:0006816">
    <property type="term" value="P:calcium ion transport"/>
    <property type="evidence" value="ECO:0007669"/>
    <property type="project" value="UniProtKB-KW"/>
</dbReference>
<evidence type="ECO:0000313" key="16">
    <source>
        <dbReference type="EMBL" id="VDP28216.1"/>
    </source>
</evidence>
<feature type="compositionally biased region" description="Low complexity" evidence="14">
    <location>
        <begin position="310"/>
        <end position="320"/>
    </location>
</feature>
<evidence type="ECO:0000256" key="3">
    <source>
        <dbReference type="ARBA" id="ARBA00016584"/>
    </source>
</evidence>
<evidence type="ECO:0000256" key="2">
    <source>
        <dbReference type="ARBA" id="ARBA00006833"/>
    </source>
</evidence>
<dbReference type="Pfam" id="PF06682">
    <property type="entry name" value="SARAF"/>
    <property type="match status" value="1"/>
</dbReference>
<reference evidence="18" key="1">
    <citation type="submission" date="2016-06" db="UniProtKB">
        <authorList>
            <consortium name="WormBaseParasite"/>
        </authorList>
    </citation>
    <scope>IDENTIFICATION</scope>
</reference>
<dbReference type="InterPro" id="IPR009567">
    <property type="entry name" value="SARAF"/>
</dbReference>
<feature type="transmembrane region" description="Helical" evidence="15">
    <location>
        <begin position="126"/>
        <end position="146"/>
    </location>
</feature>
<evidence type="ECO:0000256" key="11">
    <source>
        <dbReference type="ARBA" id="ARBA00023065"/>
    </source>
</evidence>
<evidence type="ECO:0000256" key="4">
    <source>
        <dbReference type="ARBA" id="ARBA00022448"/>
    </source>
</evidence>
<dbReference type="AlphaFoldDB" id="A0A183JYS1"/>
<evidence type="ECO:0000256" key="13">
    <source>
        <dbReference type="ARBA" id="ARBA00031116"/>
    </source>
</evidence>
<dbReference type="GO" id="GO:2001256">
    <property type="term" value="P:regulation of store-operated calcium entry"/>
    <property type="evidence" value="ECO:0007669"/>
    <property type="project" value="InterPro"/>
</dbReference>
<comment type="similarity">
    <text evidence="2">Belongs to the SARAF family.</text>
</comment>
<keyword evidence="9" id="KW-0106">Calcium</keyword>
<evidence type="ECO:0000256" key="1">
    <source>
        <dbReference type="ARBA" id="ARBA00004115"/>
    </source>
</evidence>
<organism evidence="18">
    <name type="scientific">Schistosoma curassoni</name>
    <dbReference type="NCBI Taxonomy" id="6186"/>
    <lineage>
        <taxon>Eukaryota</taxon>
        <taxon>Metazoa</taxon>
        <taxon>Spiralia</taxon>
        <taxon>Lophotrochozoa</taxon>
        <taxon>Platyhelminthes</taxon>
        <taxon>Trematoda</taxon>
        <taxon>Digenea</taxon>
        <taxon>Strigeidida</taxon>
        <taxon>Schistosomatoidea</taxon>
        <taxon>Schistosomatidae</taxon>
        <taxon>Schistosoma</taxon>
    </lineage>
</organism>
<feature type="region of interest" description="Disordered" evidence="14">
    <location>
        <begin position="310"/>
        <end position="337"/>
    </location>
</feature>
<name>A0A183JYS1_9TREM</name>
<keyword evidence="8" id="KW-0256">Endoplasmic reticulum</keyword>
<evidence type="ECO:0000256" key="10">
    <source>
        <dbReference type="ARBA" id="ARBA00022989"/>
    </source>
</evidence>
<evidence type="ECO:0000313" key="18">
    <source>
        <dbReference type="WBParaSite" id="SCUD_0000787801-mRNA-1"/>
    </source>
</evidence>
<accession>A0A183JYS1</accession>
<keyword evidence="7" id="KW-0732">Signal</keyword>
<keyword evidence="17" id="KW-1185">Reference proteome</keyword>
<sequence length="412" mass="47269">MIDCETEDVLMQNVAYVAEWYDYQVRSVLTGLAKSNRILLRDVDVITLYHDKFAQSRKGYRLPQLKCIGGSGFKHPQYYPKVVQCYNRGFDGRDVQWECKAELDKSVSFGAVNVNCEGYDYPEDEYIVYGSCAVSILMLLSPYEITFEKVYTHAQNNSGYFIIIGLIVLAAIIWYFCIRPSTFPCEYIPSTGFDFSQSQQRPPPPPYDEAIFDDHEDNSTRRRQAPSAPPEYGWTSNVMGSSQSRSRWNWNKSNDQSSSWLSNGLAAGAGFLGGYFMGSRSNTNPGSSFSGCSRTTPIYTEEESFIRSGNSFSDSHYSSSNTQFTHDRRSRTPSPETHISSGNILMLFLLFIYIRVLAAHRVDNFLTIDDRPHLHLSIIIHRHQDVPTVFFFELNWIQLCSFIIFFYFLLFR</sequence>
<dbReference type="PANTHER" id="PTHR15929:SF0">
    <property type="entry name" value="STORE-OPERATED CALCIUM ENTRY-ASSOCIATED REGULATORY FACTOR"/>
    <property type="match status" value="1"/>
</dbReference>
<evidence type="ECO:0000256" key="8">
    <source>
        <dbReference type="ARBA" id="ARBA00022824"/>
    </source>
</evidence>
<dbReference type="GO" id="GO:0005789">
    <property type="term" value="C:endoplasmic reticulum membrane"/>
    <property type="evidence" value="ECO:0007669"/>
    <property type="project" value="UniProtKB-SubCell"/>
</dbReference>
<proteinExistence type="inferred from homology"/>
<comment type="subcellular location">
    <subcellularLocation>
        <location evidence="1">Endoplasmic reticulum membrane</location>
        <topology evidence="1">Single-pass type I membrane protein</topology>
    </subcellularLocation>
</comment>
<reference evidence="16 17" key="2">
    <citation type="submission" date="2018-11" db="EMBL/GenBank/DDBJ databases">
        <authorList>
            <consortium name="Pathogen Informatics"/>
        </authorList>
    </citation>
    <scope>NUCLEOTIDE SEQUENCE [LARGE SCALE GENOMIC DNA]</scope>
    <source>
        <strain evidence="16">Dakar</strain>
        <strain evidence="17">Dakar, Senegal</strain>
    </source>
</reference>
<feature type="region of interest" description="Disordered" evidence="14">
    <location>
        <begin position="195"/>
        <end position="240"/>
    </location>
</feature>
<evidence type="ECO:0000313" key="17">
    <source>
        <dbReference type="Proteomes" id="UP000279833"/>
    </source>
</evidence>
<dbReference type="PANTHER" id="PTHR15929">
    <property type="entry name" value="STORE-OPERATED CALCIUM ENTRY-ASSOCIATED REGULATORY FACTOR"/>
    <property type="match status" value="1"/>
</dbReference>
<dbReference type="EMBL" id="UZAK01032507">
    <property type="protein sequence ID" value="VDP28216.1"/>
    <property type="molecule type" value="Genomic_DNA"/>
</dbReference>
<dbReference type="Proteomes" id="UP000279833">
    <property type="component" value="Unassembled WGS sequence"/>
</dbReference>
<dbReference type="STRING" id="6186.A0A183JYS1"/>
<gene>
    <name evidence="16" type="ORF">SCUD_LOCUS7878</name>
</gene>
<feature type="transmembrane region" description="Helical" evidence="15">
    <location>
        <begin position="389"/>
        <end position="410"/>
    </location>
</feature>
<keyword evidence="11" id="KW-0406">Ion transport</keyword>
<evidence type="ECO:0000256" key="7">
    <source>
        <dbReference type="ARBA" id="ARBA00022729"/>
    </source>
</evidence>
<keyword evidence="4" id="KW-0813">Transport</keyword>